<sequence length="252" mass="26436">MIPAQSTQKSFDVLRTLAAHGATGASLAEISEAVALPKPTVHRLLAAMVQQGFALRAATGRRYQLGPEVYALALRSQSTVGLVETWRGALMRVAERTGDSAFLMVRSGYDAVCLAKQDGLVNVRTLTGGVGGRIPLGIGPGSLAILSTLSEDEANTILAHNDRRLRMAVPDLPESLPSWVERIRADGFAQSGGLFLAEVGGVAVPVPRHLGVPECAISTATLASRLDEPRVAEVVAILREEIATVIGKTAGA</sequence>
<dbReference type="SUPFAM" id="SSF55781">
    <property type="entry name" value="GAF domain-like"/>
    <property type="match status" value="1"/>
</dbReference>
<keyword evidence="3" id="KW-0804">Transcription</keyword>
<protein>
    <submittedName>
        <fullName evidence="6">Transcriptional regulator</fullName>
    </submittedName>
</protein>
<dbReference type="EMBL" id="BMJQ01000009">
    <property type="protein sequence ID" value="GGF26734.1"/>
    <property type="molecule type" value="Genomic_DNA"/>
</dbReference>
<organism evidence="6 7">
    <name type="scientific">Aliidongia dinghuensis</name>
    <dbReference type="NCBI Taxonomy" id="1867774"/>
    <lineage>
        <taxon>Bacteria</taxon>
        <taxon>Pseudomonadati</taxon>
        <taxon>Pseudomonadota</taxon>
        <taxon>Alphaproteobacteria</taxon>
        <taxon>Rhodospirillales</taxon>
        <taxon>Dongiaceae</taxon>
        <taxon>Aliidongia</taxon>
    </lineage>
</organism>
<dbReference type="InterPro" id="IPR014757">
    <property type="entry name" value="Tscrpt_reg_IclR_C"/>
</dbReference>
<dbReference type="Pfam" id="PF01614">
    <property type="entry name" value="IclR_C"/>
    <property type="match status" value="1"/>
</dbReference>
<evidence type="ECO:0000313" key="7">
    <source>
        <dbReference type="Proteomes" id="UP000646365"/>
    </source>
</evidence>
<reference evidence="6" key="2">
    <citation type="submission" date="2020-09" db="EMBL/GenBank/DDBJ databases">
        <authorList>
            <person name="Sun Q."/>
            <person name="Zhou Y."/>
        </authorList>
    </citation>
    <scope>NUCLEOTIDE SEQUENCE</scope>
    <source>
        <strain evidence="6">CGMCC 1.15725</strain>
    </source>
</reference>
<dbReference type="GO" id="GO:0003677">
    <property type="term" value="F:DNA binding"/>
    <property type="evidence" value="ECO:0007669"/>
    <property type="project" value="UniProtKB-KW"/>
</dbReference>
<dbReference type="PANTHER" id="PTHR30136">
    <property type="entry name" value="HELIX-TURN-HELIX TRANSCRIPTIONAL REGULATOR, ICLR FAMILY"/>
    <property type="match status" value="1"/>
</dbReference>
<dbReference type="GO" id="GO:0045892">
    <property type="term" value="P:negative regulation of DNA-templated transcription"/>
    <property type="evidence" value="ECO:0007669"/>
    <property type="project" value="TreeGrafter"/>
</dbReference>
<feature type="domain" description="HTH iclR-type" evidence="4">
    <location>
        <begin position="4"/>
        <end position="67"/>
    </location>
</feature>
<keyword evidence="7" id="KW-1185">Reference proteome</keyword>
<evidence type="ECO:0000256" key="2">
    <source>
        <dbReference type="ARBA" id="ARBA00023125"/>
    </source>
</evidence>
<dbReference type="RefSeq" id="WP_189048236.1">
    <property type="nucleotide sequence ID" value="NZ_BMJQ01000009.1"/>
</dbReference>
<evidence type="ECO:0000256" key="3">
    <source>
        <dbReference type="ARBA" id="ARBA00023163"/>
    </source>
</evidence>
<proteinExistence type="predicted"/>
<gene>
    <name evidence="6" type="ORF">GCM10011611_35980</name>
</gene>
<dbReference type="Gene3D" id="1.10.10.10">
    <property type="entry name" value="Winged helix-like DNA-binding domain superfamily/Winged helix DNA-binding domain"/>
    <property type="match status" value="1"/>
</dbReference>
<dbReference type="PROSITE" id="PS51078">
    <property type="entry name" value="ICLR_ED"/>
    <property type="match status" value="1"/>
</dbReference>
<dbReference type="AlphaFoldDB" id="A0A8J2YV48"/>
<keyword evidence="2" id="KW-0238">DNA-binding</keyword>
<comment type="caution">
    <text evidence="6">The sequence shown here is derived from an EMBL/GenBank/DDBJ whole genome shotgun (WGS) entry which is preliminary data.</text>
</comment>
<keyword evidence="1" id="KW-0805">Transcription regulation</keyword>
<name>A0A8J2YV48_9PROT</name>
<dbReference type="InterPro" id="IPR036390">
    <property type="entry name" value="WH_DNA-bd_sf"/>
</dbReference>
<dbReference type="PANTHER" id="PTHR30136:SF39">
    <property type="entry name" value="TRANSCRIPTIONAL REGULATORY PROTEIN"/>
    <property type="match status" value="1"/>
</dbReference>
<dbReference type="PROSITE" id="PS51077">
    <property type="entry name" value="HTH_ICLR"/>
    <property type="match status" value="1"/>
</dbReference>
<dbReference type="InterPro" id="IPR050707">
    <property type="entry name" value="HTH_MetabolicPath_Reg"/>
</dbReference>
<dbReference type="InterPro" id="IPR029016">
    <property type="entry name" value="GAF-like_dom_sf"/>
</dbReference>
<dbReference type="SMART" id="SM00346">
    <property type="entry name" value="HTH_ICLR"/>
    <property type="match status" value="1"/>
</dbReference>
<dbReference type="Proteomes" id="UP000646365">
    <property type="component" value="Unassembled WGS sequence"/>
</dbReference>
<evidence type="ECO:0000259" key="4">
    <source>
        <dbReference type="PROSITE" id="PS51077"/>
    </source>
</evidence>
<dbReference type="InterPro" id="IPR036388">
    <property type="entry name" value="WH-like_DNA-bd_sf"/>
</dbReference>
<accession>A0A8J2YV48</accession>
<evidence type="ECO:0000313" key="6">
    <source>
        <dbReference type="EMBL" id="GGF26734.1"/>
    </source>
</evidence>
<dbReference type="Gene3D" id="3.30.450.40">
    <property type="match status" value="1"/>
</dbReference>
<evidence type="ECO:0000256" key="1">
    <source>
        <dbReference type="ARBA" id="ARBA00023015"/>
    </source>
</evidence>
<dbReference type="GO" id="GO:0003700">
    <property type="term" value="F:DNA-binding transcription factor activity"/>
    <property type="evidence" value="ECO:0007669"/>
    <property type="project" value="TreeGrafter"/>
</dbReference>
<dbReference type="Pfam" id="PF09339">
    <property type="entry name" value="HTH_IclR"/>
    <property type="match status" value="1"/>
</dbReference>
<evidence type="ECO:0000259" key="5">
    <source>
        <dbReference type="PROSITE" id="PS51078"/>
    </source>
</evidence>
<feature type="domain" description="IclR-ED" evidence="5">
    <location>
        <begin position="68"/>
        <end position="252"/>
    </location>
</feature>
<dbReference type="InterPro" id="IPR005471">
    <property type="entry name" value="Tscrpt_reg_IclR_N"/>
</dbReference>
<reference evidence="6" key="1">
    <citation type="journal article" date="2014" name="Int. J. Syst. Evol. Microbiol.">
        <title>Complete genome sequence of Corynebacterium casei LMG S-19264T (=DSM 44701T), isolated from a smear-ripened cheese.</title>
        <authorList>
            <consortium name="US DOE Joint Genome Institute (JGI-PGF)"/>
            <person name="Walter F."/>
            <person name="Albersmeier A."/>
            <person name="Kalinowski J."/>
            <person name="Ruckert C."/>
        </authorList>
    </citation>
    <scope>NUCLEOTIDE SEQUENCE</scope>
    <source>
        <strain evidence="6">CGMCC 1.15725</strain>
    </source>
</reference>
<dbReference type="SUPFAM" id="SSF46785">
    <property type="entry name" value="Winged helix' DNA-binding domain"/>
    <property type="match status" value="1"/>
</dbReference>